<organism evidence="4 5">
    <name type="scientific">Emticicia oligotrophica (strain DSM 17448 / CIP 109782 / MTCC 6937 / GPTSA100-15)</name>
    <dbReference type="NCBI Taxonomy" id="929562"/>
    <lineage>
        <taxon>Bacteria</taxon>
        <taxon>Pseudomonadati</taxon>
        <taxon>Bacteroidota</taxon>
        <taxon>Cytophagia</taxon>
        <taxon>Cytophagales</taxon>
        <taxon>Leadbetterellaceae</taxon>
        <taxon>Emticicia</taxon>
    </lineage>
</organism>
<dbReference type="CDD" id="cd02619">
    <property type="entry name" value="Peptidase_C1"/>
    <property type="match status" value="1"/>
</dbReference>
<keyword evidence="5" id="KW-1185">Reference proteome</keyword>
<dbReference type="SUPFAM" id="SSF54001">
    <property type="entry name" value="Cysteine proteinases"/>
    <property type="match status" value="1"/>
</dbReference>
<feature type="compositionally biased region" description="Acidic residues" evidence="2">
    <location>
        <begin position="360"/>
        <end position="390"/>
    </location>
</feature>
<comment type="similarity">
    <text evidence="1">Belongs to the peptidase C1 family.</text>
</comment>
<feature type="domain" description="Peptidase C1A papain C-terminal" evidence="3">
    <location>
        <begin position="28"/>
        <end position="235"/>
    </location>
</feature>
<evidence type="ECO:0000259" key="3">
    <source>
        <dbReference type="SMART" id="SM00645"/>
    </source>
</evidence>
<evidence type="ECO:0000313" key="5">
    <source>
        <dbReference type="Proteomes" id="UP000002875"/>
    </source>
</evidence>
<reference evidence="4 5" key="1">
    <citation type="submission" date="2011-07" db="EMBL/GenBank/DDBJ databases">
        <title>The complete genome of chromosome of Emticicia oligotrophica DSM 17448.</title>
        <authorList>
            <consortium name="US DOE Joint Genome Institute (JGI-PGF)"/>
            <person name="Lucas S."/>
            <person name="Han J."/>
            <person name="Lapidus A."/>
            <person name="Bruce D."/>
            <person name="Goodwin L."/>
            <person name="Pitluck S."/>
            <person name="Peters L."/>
            <person name="Kyrpides N."/>
            <person name="Mavromatis K."/>
            <person name="Ivanova N."/>
            <person name="Ovchinnikova G."/>
            <person name="Teshima H."/>
            <person name="Detter J.C."/>
            <person name="Tapia R."/>
            <person name="Han C."/>
            <person name="Land M."/>
            <person name="Hauser L."/>
            <person name="Markowitz V."/>
            <person name="Cheng J.-F."/>
            <person name="Hugenholtz P."/>
            <person name="Woyke T."/>
            <person name="Wu D."/>
            <person name="Tindall B."/>
            <person name="Pomrenke H."/>
            <person name="Brambilla E."/>
            <person name="Klenk H.-P."/>
            <person name="Eisen J.A."/>
        </authorList>
    </citation>
    <scope>NUCLEOTIDE SEQUENCE [LARGE SCALE GENOMIC DNA]</scope>
    <source>
        <strain evidence="4 5">DSM 17448</strain>
    </source>
</reference>
<dbReference type="InterPro" id="IPR000668">
    <property type="entry name" value="Peptidase_C1A_C"/>
</dbReference>
<sequence>MQNKIGGYRAGAIPADVKKKSSGKFDKLPSKVDLREHLTEVEMQVGNSCVANAFAGAYEYLAKRTNGESSDVSRLYIYYNARWLVEEQDKDSGSIMFKAIEGLQEYGACSEELWPNDEEMILYEPDQSAYEHGANFKIVDSEYIETDLELWKHTLAEGYPIAFCLNTFQSFDSATKNKGRVPMPKPSDNVRETHGWHAMLCVGYSDPDNVFIVRNSWGKDWGDKGYCYIPYDYVMNKDFNGHDSWIIKSVESLDFSEGVWDDSEESSFTVDGMIYVTDFWIETKDTEKFATKLEKLCLEYVENEEDFYFDYEASEEDGVEYTHINNFEILTESPNDFIEALDQLCIDNAIDENYGFNYEGNEEEEEEDEDEDEDEDEEEEEDEDEEEESK</sequence>
<dbReference type="SMART" id="SM00645">
    <property type="entry name" value="Pept_C1"/>
    <property type="match status" value="1"/>
</dbReference>
<dbReference type="PANTHER" id="PTHR12411">
    <property type="entry name" value="CYSTEINE PROTEASE FAMILY C1-RELATED"/>
    <property type="match status" value="1"/>
</dbReference>
<protein>
    <submittedName>
        <fullName evidence="4">Peptidase C1A papain</fullName>
    </submittedName>
</protein>
<feature type="region of interest" description="Disordered" evidence="2">
    <location>
        <begin position="356"/>
        <end position="390"/>
    </location>
</feature>
<dbReference type="Pfam" id="PF00112">
    <property type="entry name" value="Peptidase_C1"/>
    <property type="match status" value="1"/>
</dbReference>
<dbReference type="EMBL" id="CP002961">
    <property type="protein sequence ID" value="AFK05026.1"/>
    <property type="molecule type" value="Genomic_DNA"/>
</dbReference>
<evidence type="ECO:0000313" key="4">
    <source>
        <dbReference type="EMBL" id="AFK05026.1"/>
    </source>
</evidence>
<evidence type="ECO:0000256" key="1">
    <source>
        <dbReference type="ARBA" id="ARBA00008455"/>
    </source>
</evidence>
<dbReference type="InterPro" id="IPR038765">
    <property type="entry name" value="Papain-like_cys_pep_sf"/>
</dbReference>
<dbReference type="InterPro" id="IPR013128">
    <property type="entry name" value="Peptidase_C1A"/>
</dbReference>
<dbReference type="Proteomes" id="UP000002875">
    <property type="component" value="Chromosome"/>
</dbReference>
<evidence type="ECO:0000256" key="2">
    <source>
        <dbReference type="SAM" id="MobiDB-lite"/>
    </source>
</evidence>
<proteinExistence type="inferred from homology"/>
<gene>
    <name evidence="4" type="ordered locus">Emtol_3900</name>
</gene>
<accession>A0ABN4AU35</accession>
<dbReference type="RefSeq" id="WP_015030714.1">
    <property type="nucleotide sequence ID" value="NC_018748.1"/>
</dbReference>
<dbReference type="Gene3D" id="3.90.70.10">
    <property type="entry name" value="Cysteine proteinases"/>
    <property type="match status" value="1"/>
</dbReference>
<name>A0ABN4AU35_EMTOG</name>